<feature type="transmembrane region" description="Helical" evidence="13">
    <location>
        <begin position="6"/>
        <end position="25"/>
    </location>
</feature>
<comment type="subcellular location">
    <subcellularLocation>
        <location evidence="1">Mitochondrion outer membrane</location>
        <topology evidence="1">Single-pass membrane protein</topology>
    </subcellularLocation>
</comment>
<keyword evidence="4" id="KW-0597">Phosphoprotein</keyword>
<dbReference type="PRINTS" id="PR01989">
    <property type="entry name" value="EUOM20RECPTR"/>
</dbReference>
<evidence type="ECO:0000256" key="10">
    <source>
        <dbReference type="ARBA" id="ARBA00023136"/>
    </source>
</evidence>
<dbReference type="SUPFAM" id="SSF47157">
    <property type="entry name" value="Mitochondrial import receptor subunit Tom20"/>
    <property type="match status" value="1"/>
</dbReference>
<evidence type="ECO:0000256" key="11">
    <source>
        <dbReference type="PIRNR" id="PIRNR037707"/>
    </source>
</evidence>
<dbReference type="Proteomes" id="UP001519460">
    <property type="component" value="Unassembled WGS sequence"/>
</dbReference>
<dbReference type="InterPro" id="IPR022422">
    <property type="entry name" value="MAS20_rcpt_metazoan"/>
</dbReference>
<protein>
    <recommendedName>
        <fullName evidence="16">Mitochondrial import receptor subunit TOM20</fullName>
    </recommendedName>
</protein>
<dbReference type="AlphaFoldDB" id="A0ABD0JWJ6"/>
<evidence type="ECO:0000256" key="9">
    <source>
        <dbReference type="ARBA" id="ARBA00023128"/>
    </source>
</evidence>
<proteinExistence type="inferred from homology"/>
<dbReference type="InterPro" id="IPR023392">
    <property type="entry name" value="Tom20_dom_sf"/>
</dbReference>
<evidence type="ECO:0000256" key="8">
    <source>
        <dbReference type="ARBA" id="ARBA00022989"/>
    </source>
</evidence>
<accession>A0ABD0JWJ6</accession>
<evidence type="ECO:0000256" key="4">
    <source>
        <dbReference type="ARBA" id="ARBA00022553"/>
    </source>
</evidence>
<evidence type="ECO:0000313" key="15">
    <source>
        <dbReference type="Proteomes" id="UP001519460"/>
    </source>
</evidence>
<evidence type="ECO:0000256" key="7">
    <source>
        <dbReference type="ARBA" id="ARBA00022927"/>
    </source>
</evidence>
<comment type="similarity">
    <text evidence="2 11">Belongs to the Tom20 family.</text>
</comment>
<evidence type="ECO:0000313" key="14">
    <source>
        <dbReference type="EMBL" id="KAK7479452.1"/>
    </source>
</evidence>
<evidence type="ECO:0000256" key="2">
    <source>
        <dbReference type="ARBA" id="ARBA00005792"/>
    </source>
</evidence>
<comment type="caution">
    <text evidence="14">The sequence shown here is derived from an EMBL/GenBank/DDBJ whole genome shotgun (WGS) entry which is preliminary data.</text>
</comment>
<keyword evidence="5 13" id="KW-0812">Transmembrane</keyword>
<dbReference type="PANTHER" id="PTHR12430">
    <property type="entry name" value="MITOCHONDRIAL IMPORT RECEPTOR SUBUNIT TOM20"/>
    <property type="match status" value="1"/>
</dbReference>
<feature type="compositionally biased region" description="Basic and acidic residues" evidence="12">
    <location>
        <begin position="48"/>
        <end position="60"/>
    </location>
</feature>
<dbReference type="Gene3D" id="1.20.960.10">
    <property type="entry name" value="Mitochondrial outer membrane translocase complex, subunit Tom20 domain"/>
    <property type="match status" value="1"/>
</dbReference>
<dbReference type="GO" id="GO:0005742">
    <property type="term" value="C:mitochondrial outer membrane translocase complex"/>
    <property type="evidence" value="ECO:0007669"/>
    <property type="project" value="UniProtKB-UniRule"/>
</dbReference>
<dbReference type="Pfam" id="PF02064">
    <property type="entry name" value="MAS20"/>
    <property type="match status" value="1"/>
</dbReference>
<dbReference type="PIRSF" id="PIRSF037707">
    <property type="entry name" value="MAS20_rcpt"/>
    <property type="match status" value="1"/>
</dbReference>
<evidence type="ECO:0000256" key="12">
    <source>
        <dbReference type="SAM" id="MobiDB-lite"/>
    </source>
</evidence>
<gene>
    <name evidence="14" type="ORF">BaRGS_00029268</name>
</gene>
<evidence type="ECO:0000256" key="6">
    <source>
        <dbReference type="ARBA" id="ARBA00022787"/>
    </source>
</evidence>
<evidence type="ECO:0000256" key="5">
    <source>
        <dbReference type="ARBA" id="ARBA00022692"/>
    </source>
</evidence>
<evidence type="ECO:0000256" key="13">
    <source>
        <dbReference type="SAM" id="Phobius"/>
    </source>
</evidence>
<reference evidence="14 15" key="1">
    <citation type="journal article" date="2023" name="Sci. Data">
        <title>Genome assembly of the Korean intertidal mud-creeper Batillaria attramentaria.</title>
        <authorList>
            <person name="Patra A.K."/>
            <person name="Ho P.T."/>
            <person name="Jun S."/>
            <person name="Lee S.J."/>
            <person name="Kim Y."/>
            <person name="Won Y.J."/>
        </authorList>
    </citation>
    <scope>NUCLEOTIDE SEQUENCE [LARGE SCALE GENOMIC DNA]</scope>
    <source>
        <strain evidence="14">Wonlab-2016</strain>
    </source>
</reference>
<dbReference type="PANTHER" id="PTHR12430:SF0">
    <property type="entry name" value="TRANSLOCASE OF OUTER MITOCHONDRIAL MEMBRANE 20"/>
    <property type="match status" value="1"/>
</dbReference>
<keyword evidence="8 13" id="KW-1133">Transmembrane helix</keyword>
<name>A0ABD0JWJ6_9CAEN</name>
<dbReference type="PRINTS" id="PR00351">
    <property type="entry name" value="OM20RECEPTOR"/>
</dbReference>
<evidence type="ECO:0000256" key="1">
    <source>
        <dbReference type="ARBA" id="ARBA00004572"/>
    </source>
</evidence>
<keyword evidence="10 11" id="KW-0472">Membrane</keyword>
<dbReference type="InterPro" id="IPR002056">
    <property type="entry name" value="MAS20"/>
</dbReference>
<dbReference type="EMBL" id="JACVVK020000302">
    <property type="protein sequence ID" value="KAK7479452.1"/>
    <property type="molecule type" value="Genomic_DNA"/>
</dbReference>
<dbReference type="FunFam" id="1.20.960.10:FF:000001">
    <property type="entry name" value="Mitochondrial import receptor subunit TOM20 homolog"/>
    <property type="match status" value="1"/>
</dbReference>
<keyword evidence="3" id="KW-0813">Transport</keyword>
<keyword evidence="15" id="KW-1185">Reference proteome</keyword>
<keyword evidence="9 11" id="KW-0496">Mitochondrion</keyword>
<dbReference type="GO" id="GO:0015031">
    <property type="term" value="P:protein transport"/>
    <property type="evidence" value="ECO:0007669"/>
    <property type="project" value="UniProtKB-KW"/>
</dbReference>
<sequence>MLTKSTLGLAAAGAGICFIGYCIYFDKKRRSDPNFKQKLREKRKKAKQEKQTQSKRRLPDLTNHEAMQQFFLQEVQQGEELLAQGDVENGVEHLSNAVAVCGQPQQLLQVLQQTLPPQVFQLLIQKLPDVGQRLMMGAAAAAGGGEQPALEEEDLE</sequence>
<organism evidence="14 15">
    <name type="scientific">Batillaria attramentaria</name>
    <dbReference type="NCBI Taxonomy" id="370345"/>
    <lineage>
        <taxon>Eukaryota</taxon>
        <taxon>Metazoa</taxon>
        <taxon>Spiralia</taxon>
        <taxon>Lophotrochozoa</taxon>
        <taxon>Mollusca</taxon>
        <taxon>Gastropoda</taxon>
        <taxon>Caenogastropoda</taxon>
        <taxon>Sorbeoconcha</taxon>
        <taxon>Cerithioidea</taxon>
        <taxon>Batillariidae</taxon>
        <taxon>Batillaria</taxon>
    </lineage>
</organism>
<evidence type="ECO:0000256" key="3">
    <source>
        <dbReference type="ARBA" id="ARBA00022448"/>
    </source>
</evidence>
<feature type="compositionally biased region" description="Basic residues" evidence="12">
    <location>
        <begin position="37"/>
        <end position="47"/>
    </location>
</feature>
<feature type="region of interest" description="Disordered" evidence="12">
    <location>
        <begin position="34"/>
        <end position="60"/>
    </location>
</feature>
<keyword evidence="7" id="KW-0653">Protein transport</keyword>
<evidence type="ECO:0008006" key="16">
    <source>
        <dbReference type="Google" id="ProtNLM"/>
    </source>
</evidence>
<keyword evidence="6 11" id="KW-1000">Mitochondrion outer membrane</keyword>